<evidence type="ECO:0000259" key="5">
    <source>
        <dbReference type="PROSITE" id="PS50002"/>
    </source>
</evidence>
<dbReference type="EMBL" id="JADGJW010001029">
    <property type="protein sequence ID" value="KAJ3207831.1"/>
    <property type="molecule type" value="Genomic_DNA"/>
</dbReference>
<dbReference type="PRINTS" id="PR00452">
    <property type="entry name" value="SH3DOMAIN"/>
</dbReference>
<organism evidence="6 7">
    <name type="scientific">Clydaea vesicula</name>
    <dbReference type="NCBI Taxonomy" id="447962"/>
    <lineage>
        <taxon>Eukaryota</taxon>
        <taxon>Fungi</taxon>
        <taxon>Fungi incertae sedis</taxon>
        <taxon>Chytridiomycota</taxon>
        <taxon>Chytridiomycota incertae sedis</taxon>
        <taxon>Chytridiomycetes</taxon>
        <taxon>Lobulomycetales</taxon>
        <taxon>Lobulomycetaceae</taxon>
        <taxon>Clydaea</taxon>
    </lineage>
</organism>
<dbReference type="Gene3D" id="2.30.30.40">
    <property type="entry name" value="SH3 Domains"/>
    <property type="match status" value="1"/>
</dbReference>
<dbReference type="SUPFAM" id="SSF50044">
    <property type="entry name" value="SH3-domain"/>
    <property type="match status" value="1"/>
</dbReference>
<reference evidence="6" key="1">
    <citation type="submission" date="2020-05" db="EMBL/GenBank/DDBJ databases">
        <title>Phylogenomic resolution of chytrid fungi.</title>
        <authorList>
            <person name="Stajich J.E."/>
            <person name="Amses K."/>
            <person name="Simmons R."/>
            <person name="Seto K."/>
            <person name="Myers J."/>
            <person name="Bonds A."/>
            <person name="Quandt C.A."/>
            <person name="Barry K."/>
            <person name="Liu P."/>
            <person name="Grigoriev I."/>
            <person name="Longcore J.E."/>
            <person name="James T.Y."/>
        </authorList>
    </citation>
    <scope>NUCLEOTIDE SEQUENCE</scope>
    <source>
        <strain evidence="6">JEL0476</strain>
    </source>
</reference>
<sequence length="531" mass="60854">MLKLVKQYKEEFNKKDLGEKSSNYQKAIFSTASSQGWLQLLNETEAISNAHLTFATKIDDEIRKPIKLQLKENELSNKKIFDEIRAQINELKKSIDVMGKSRERHEKAIQEMTLSISIFDKFNNDIRARKDQVEKAKLDCEKKTLIARENFEAYTKQIDDEIKRGEYFKTKLLTYLDLIKKRDEPVKPLADNLFIIFDKLDATYDSETFCKLVKSSEFFIPEDYVFEEKVTNMLRQKSSIGLSGSPTSSISLLCEMEAEDEKVMSVPLKQGKKKANERIKIINKEIEVLNQKNENFNHLLTAKLENSEDINEKLDLVIKEKIKAVEDSLLILTKRKQNLEKYLEKPSEPSGGKVSLNNEEVLSDSSSPNLNSPESAKIEVVVKNSLLDNAIPNQKNTLPTLASKNEQVNVSKPLATKDDLVNEKKKEKKTSFLGKKINRVKENTAVQQKTEETVNKESNFDTDKLSAKVEEKHLEKVKAVFEFNGAVESEELSFKVGDEFYVLDKLEDGWWRARSAVDTEKVGLVPGNYME</sequence>
<dbReference type="Pfam" id="PF00018">
    <property type="entry name" value="SH3_1"/>
    <property type="match status" value="1"/>
</dbReference>
<name>A0AAD5XWN7_9FUNG</name>
<dbReference type="InterPro" id="IPR027267">
    <property type="entry name" value="AH/BAR_dom_sf"/>
</dbReference>
<accession>A0AAD5XWN7</accession>
<feature type="compositionally biased region" description="Low complexity" evidence="4">
    <location>
        <begin position="363"/>
        <end position="373"/>
    </location>
</feature>
<feature type="coiled-coil region" evidence="3">
    <location>
        <begin position="272"/>
        <end position="299"/>
    </location>
</feature>
<keyword evidence="7" id="KW-1185">Reference proteome</keyword>
<dbReference type="Gene3D" id="1.20.1270.60">
    <property type="entry name" value="Arfaptin homology (AH) domain/BAR domain"/>
    <property type="match status" value="1"/>
</dbReference>
<dbReference type="InterPro" id="IPR001452">
    <property type="entry name" value="SH3_domain"/>
</dbReference>
<dbReference type="Proteomes" id="UP001211065">
    <property type="component" value="Unassembled WGS sequence"/>
</dbReference>
<feature type="domain" description="SH3" evidence="5">
    <location>
        <begin position="472"/>
        <end position="531"/>
    </location>
</feature>
<evidence type="ECO:0000256" key="3">
    <source>
        <dbReference type="SAM" id="Coils"/>
    </source>
</evidence>
<evidence type="ECO:0000256" key="4">
    <source>
        <dbReference type="SAM" id="MobiDB-lite"/>
    </source>
</evidence>
<protein>
    <recommendedName>
        <fullName evidence="5">SH3 domain-containing protein</fullName>
    </recommendedName>
</protein>
<dbReference type="InterPro" id="IPR036028">
    <property type="entry name" value="SH3-like_dom_sf"/>
</dbReference>
<evidence type="ECO:0000313" key="6">
    <source>
        <dbReference type="EMBL" id="KAJ3207831.1"/>
    </source>
</evidence>
<dbReference type="PROSITE" id="PS50002">
    <property type="entry name" value="SH3"/>
    <property type="match status" value="1"/>
</dbReference>
<proteinExistence type="predicted"/>
<dbReference type="SMART" id="SM00326">
    <property type="entry name" value="SH3"/>
    <property type="match status" value="1"/>
</dbReference>
<dbReference type="CDD" id="cd00174">
    <property type="entry name" value="SH3"/>
    <property type="match status" value="1"/>
</dbReference>
<dbReference type="PANTHER" id="PTHR15735:SF12">
    <property type="entry name" value="CDC42-INTERACTING PROTEIN 4, ISOFORM B"/>
    <property type="match status" value="1"/>
</dbReference>
<dbReference type="PANTHER" id="PTHR15735">
    <property type="entry name" value="FCH AND DOUBLE SH3 DOMAINS PROTEIN"/>
    <property type="match status" value="1"/>
</dbReference>
<keyword evidence="1 2" id="KW-0728">SH3 domain</keyword>
<evidence type="ECO:0000256" key="2">
    <source>
        <dbReference type="PROSITE-ProRule" id="PRU00192"/>
    </source>
</evidence>
<keyword evidence="3" id="KW-0175">Coiled coil</keyword>
<evidence type="ECO:0000313" key="7">
    <source>
        <dbReference type="Proteomes" id="UP001211065"/>
    </source>
</evidence>
<gene>
    <name evidence="6" type="ORF">HK099_000180</name>
</gene>
<feature type="region of interest" description="Disordered" evidence="4">
    <location>
        <begin position="342"/>
        <end position="373"/>
    </location>
</feature>
<comment type="caution">
    <text evidence="6">The sequence shown here is derived from an EMBL/GenBank/DDBJ whole genome shotgun (WGS) entry which is preliminary data.</text>
</comment>
<evidence type="ECO:0000256" key="1">
    <source>
        <dbReference type="ARBA" id="ARBA00022443"/>
    </source>
</evidence>
<dbReference type="SUPFAM" id="SSF103657">
    <property type="entry name" value="BAR/IMD domain-like"/>
    <property type="match status" value="1"/>
</dbReference>
<dbReference type="AlphaFoldDB" id="A0AAD5XWN7"/>